<organism evidence="1 2">
    <name type="scientific">Diversispora epigaea</name>
    <dbReference type="NCBI Taxonomy" id="1348612"/>
    <lineage>
        <taxon>Eukaryota</taxon>
        <taxon>Fungi</taxon>
        <taxon>Fungi incertae sedis</taxon>
        <taxon>Mucoromycota</taxon>
        <taxon>Glomeromycotina</taxon>
        <taxon>Glomeromycetes</taxon>
        <taxon>Diversisporales</taxon>
        <taxon>Diversisporaceae</taxon>
        <taxon>Diversispora</taxon>
    </lineage>
</organism>
<dbReference type="Proteomes" id="UP000266861">
    <property type="component" value="Unassembled WGS sequence"/>
</dbReference>
<dbReference type="AlphaFoldDB" id="A0A397JEN5"/>
<reference evidence="1 2" key="1">
    <citation type="submission" date="2018-08" db="EMBL/GenBank/DDBJ databases">
        <title>Genome and evolution of the arbuscular mycorrhizal fungus Diversispora epigaea (formerly Glomus versiforme) and its bacterial endosymbionts.</title>
        <authorList>
            <person name="Sun X."/>
            <person name="Fei Z."/>
            <person name="Harrison M."/>
        </authorList>
    </citation>
    <scope>NUCLEOTIDE SEQUENCE [LARGE SCALE GENOMIC DNA]</scope>
    <source>
        <strain evidence="1 2">IT104</strain>
    </source>
</reference>
<sequence length="189" mass="21977">MVEEVFGTLSTEKCVYVIIHNPVIIMNELEEKSKDDFSFDKQFEHYIIPRFVLYITETTVNEEYKKVTSVLLKDGELKALDRTFYETPHIKPNPGTVPNRSTNPLILQPTQAPQQLTLPRPNRFSTPTPWFLPNSQHNETLNWNKIMTNVSHDTKYLNLLTDQVINPTIYIIRARVPQNPDSPYTDPTF</sequence>
<proteinExistence type="predicted"/>
<evidence type="ECO:0000313" key="2">
    <source>
        <dbReference type="Proteomes" id="UP000266861"/>
    </source>
</evidence>
<dbReference type="EMBL" id="PQFF01000043">
    <property type="protein sequence ID" value="RHZ86789.1"/>
    <property type="molecule type" value="Genomic_DNA"/>
</dbReference>
<comment type="caution">
    <text evidence="1">The sequence shown here is derived from an EMBL/GenBank/DDBJ whole genome shotgun (WGS) entry which is preliminary data.</text>
</comment>
<gene>
    <name evidence="1" type="ORF">Glove_46g87</name>
</gene>
<name>A0A397JEN5_9GLOM</name>
<protein>
    <submittedName>
        <fullName evidence="1">Uncharacterized protein</fullName>
    </submittedName>
</protein>
<keyword evidence="2" id="KW-1185">Reference proteome</keyword>
<evidence type="ECO:0000313" key="1">
    <source>
        <dbReference type="EMBL" id="RHZ86789.1"/>
    </source>
</evidence>
<accession>A0A397JEN5</accession>